<gene>
    <name evidence="2" type="ORF">Micbo1qcDRAFT_167689</name>
</gene>
<evidence type="ECO:0000256" key="1">
    <source>
        <dbReference type="PROSITE-ProRule" id="PRU00023"/>
    </source>
</evidence>
<dbReference type="AlphaFoldDB" id="A0A136IQZ0"/>
<dbReference type="InterPro" id="IPR036047">
    <property type="entry name" value="F-box-like_dom_sf"/>
</dbReference>
<dbReference type="InParanoid" id="A0A136IQZ0"/>
<feature type="repeat" description="ANK" evidence="1">
    <location>
        <begin position="113"/>
        <end position="145"/>
    </location>
</feature>
<feature type="non-terminal residue" evidence="2">
    <location>
        <position position="172"/>
    </location>
</feature>
<dbReference type="SMART" id="SM00248">
    <property type="entry name" value="ANK"/>
    <property type="match status" value="2"/>
</dbReference>
<accession>A0A136IQZ0</accession>
<sequence>MTSTDDLGPTAASTGNRCFPALPFELVRAIAEPLSTRDALALAATCHLYYSGLVDSVYARHIRHELHGDKALWWACRQGPAGKTAALAVARRALENGADPGAPVFVPPDSDHVHTTPLLLAVRHKQPALVELLLQYGADPNSKGPVYSPLSLAIDLDCLDVLQLLLSFSSPD</sequence>
<dbReference type="Gene3D" id="1.25.40.20">
    <property type="entry name" value="Ankyrin repeat-containing domain"/>
    <property type="match status" value="1"/>
</dbReference>
<name>A0A136IQZ0_9PEZI</name>
<evidence type="ECO:0000313" key="3">
    <source>
        <dbReference type="Proteomes" id="UP000070501"/>
    </source>
</evidence>
<protein>
    <submittedName>
        <fullName evidence="2">Uncharacterized protein</fullName>
    </submittedName>
</protein>
<dbReference type="InterPro" id="IPR002110">
    <property type="entry name" value="Ankyrin_rpt"/>
</dbReference>
<dbReference type="Proteomes" id="UP000070501">
    <property type="component" value="Unassembled WGS sequence"/>
</dbReference>
<proteinExistence type="predicted"/>
<dbReference type="PROSITE" id="PS50088">
    <property type="entry name" value="ANK_REPEAT"/>
    <property type="match status" value="1"/>
</dbReference>
<dbReference type="SUPFAM" id="SSF48403">
    <property type="entry name" value="Ankyrin repeat"/>
    <property type="match status" value="1"/>
</dbReference>
<evidence type="ECO:0000313" key="2">
    <source>
        <dbReference type="EMBL" id="KXJ87334.1"/>
    </source>
</evidence>
<dbReference type="InterPro" id="IPR036770">
    <property type="entry name" value="Ankyrin_rpt-contain_sf"/>
</dbReference>
<dbReference type="OrthoDB" id="426293at2759"/>
<dbReference type="Pfam" id="PF12796">
    <property type="entry name" value="Ank_2"/>
    <property type="match status" value="1"/>
</dbReference>
<reference evidence="3" key="1">
    <citation type="submission" date="2016-02" db="EMBL/GenBank/DDBJ databases">
        <title>Draft genome sequence of Microdochium bolleyi, a fungal endophyte of beachgrass.</title>
        <authorList>
            <consortium name="DOE Joint Genome Institute"/>
            <person name="David A.S."/>
            <person name="May G."/>
            <person name="Haridas S."/>
            <person name="Lim J."/>
            <person name="Wang M."/>
            <person name="Labutti K."/>
            <person name="Lipzen A."/>
            <person name="Barry K."/>
            <person name="Grigoriev I.V."/>
        </authorList>
    </citation>
    <scope>NUCLEOTIDE SEQUENCE [LARGE SCALE GENOMIC DNA]</scope>
    <source>
        <strain evidence="3">J235TASD1</strain>
    </source>
</reference>
<dbReference type="PROSITE" id="PS50297">
    <property type="entry name" value="ANK_REP_REGION"/>
    <property type="match status" value="1"/>
</dbReference>
<dbReference type="EMBL" id="KQ964263">
    <property type="protein sequence ID" value="KXJ87334.1"/>
    <property type="molecule type" value="Genomic_DNA"/>
</dbReference>
<organism evidence="2 3">
    <name type="scientific">Microdochium bolleyi</name>
    <dbReference type="NCBI Taxonomy" id="196109"/>
    <lineage>
        <taxon>Eukaryota</taxon>
        <taxon>Fungi</taxon>
        <taxon>Dikarya</taxon>
        <taxon>Ascomycota</taxon>
        <taxon>Pezizomycotina</taxon>
        <taxon>Sordariomycetes</taxon>
        <taxon>Xylariomycetidae</taxon>
        <taxon>Xylariales</taxon>
        <taxon>Microdochiaceae</taxon>
        <taxon>Microdochium</taxon>
    </lineage>
</organism>
<keyword evidence="1" id="KW-0040">ANK repeat</keyword>
<dbReference type="SUPFAM" id="SSF81383">
    <property type="entry name" value="F-box domain"/>
    <property type="match status" value="1"/>
</dbReference>
<keyword evidence="3" id="KW-1185">Reference proteome</keyword>